<evidence type="ECO:0000256" key="1">
    <source>
        <dbReference type="SAM" id="Coils"/>
    </source>
</evidence>
<dbReference type="AlphaFoldDB" id="A0A023AY47"/>
<protein>
    <submittedName>
        <fullName evidence="2">Uncharacterized protein</fullName>
    </submittedName>
</protein>
<dbReference type="Gene3D" id="2.60.120.260">
    <property type="entry name" value="Galactose-binding domain-like"/>
    <property type="match status" value="1"/>
</dbReference>
<name>A0A023AY47_GRENI</name>
<dbReference type="GeneID" id="22915727"/>
<keyword evidence="1" id="KW-0175">Coiled coil</keyword>
<proteinExistence type="predicted"/>
<dbReference type="VEuPathDB" id="CryptoDB:GNI_165520"/>
<dbReference type="EMBL" id="AFNH02001234">
    <property type="protein sequence ID" value="EZG43577.1"/>
    <property type="molecule type" value="Genomic_DNA"/>
</dbReference>
<organism evidence="2 3">
    <name type="scientific">Gregarina niphandrodes</name>
    <name type="common">Septate eugregarine</name>
    <dbReference type="NCBI Taxonomy" id="110365"/>
    <lineage>
        <taxon>Eukaryota</taxon>
        <taxon>Sar</taxon>
        <taxon>Alveolata</taxon>
        <taxon>Apicomplexa</taxon>
        <taxon>Conoidasida</taxon>
        <taxon>Gregarinasina</taxon>
        <taxon>Eugregarinorida</taxon>
        <taxon>Gregarinidae</taxon>
        <taxon>Gregarina</taxon>
    </lineage>
</organism>
<dbReference type="Proteomes" id="UP000019763">
    <property type="component" value="Unassembled WGS sequence"/>
</dbReference>
<feature type="coiled-coil region" evidence="1">
    <location>
        <begin position="52"/>
        <end position="100"/>
    </location>
</feature>
<gene>
    <name evidence="2" type="ORF">GNI_165520</name>
</gene>
<dbReference type="RefSeq" id="XP_011133185.1">
    <property type="nucleotide sequence ID" value="XM_011134883.1"/>
</dbReference>
<evidence type="ECO:0000313" key="2">
    <source>
        <dbReference type="EMBL" id="EZG43577.1"/>
    </source>
</evidence>
<accession>A0A023AY47</accession>
<sequence>MQLELNVRAAQVEAQAAARATSSDSVAEGRAEAKLAEVEARMLEVATQVSAAKQAETRAAAADQQIGELKATIRAFESRLAQLDAEHRKLEEAAAASTTTVSNSLDGHGQTRNVANSRLGAAVWFERTTPVASGGVWAPLAAAAQKLSTRYEGAGIALRQSKMNRPETVLDEAPVRGYRDGFCTLEPLALGVHLAYPQKIKALQFEHVTGHDHAPEAAPKVVHVQAYTDVISEDSPVHATSYTNIQFDTHGVARFTERLPEEKITR</sequence>
<reference evidence="2" key="1">
    <citation type="submission" date="2013-12" db="EMBL/GenBank/DDBJ databases">
        <authorList>
            <person name="Omoto C.K."/>
            <person name="Sibley D."/>
            <person name="Venepally P."/>
            <person name="Hadjithomas M."/>
            <person name="Karamycheva S."/>
            <person name="Brunk B."/>
            <person name="Roos D."/>
            <person name="Caler E."/>
            <person name="Lorenzi H."/>
        </authorList>
    </citation>
    <scope>NUCLEOTIDE SEQUENCE</scope>
</reference>
<evidence type="ECO:0000313" key="3">
    <source>
        <dbReference type="Proteomes" id="UP000019763"/>
    </source>
</evidence>
<keyword evidence="3" id="KW-1185">Reference proteome</keyword>
<comment type="caution">
    <text evidence="2">The sequence shown here is derived from an EMBL/GenBank/DDBJ whole genome shotgun (WGS) entry which is preliminary data.</text>
</comment>